<keyword evidence="1" id="KW-0472">Membrane</keyword>
<evidence type="ECO:0000313" key="3">
    <source>
        <dbReference type="Proteomes" id="UP000293764"/>
    </source>
</evidence>
<evidence type="ECO:0000313" key="2">
    <source>
        <dbReference type="EMBL" id="RYV52226.1"/>
    </source>
</evidence>
<name>A0A4Q5N2E3_9MICO</name>
<sequence>MSSIQRVAVSTQVAVVGFVAGVFNRLGDREKGQSSAEYAGIIIVAVTLVGLLIAAATTWGGSITTLISNKIAELG</sequence>
<gene>
    <name evidence="2" type="ORF">EUA98_04455</name>
</gene>
<organism evidence="2 3">
    <name type="scientific">Pengzhenrongella frigida</name>
    <dbReference type="NCBI Taxonomy" id="1259133"/>
    <lineage>
        <taxon>Bacteria</taxon>
        <taxon>Bacillati</taxon>
        <taxon>Actinomycetota</taxon>
        <taxon>Actinomycetes</taxon>
        <taxon>Micrococcales</taxon>
        <taxon>Pengzhenrongella</taxon>
    </lineage>
</organism>
<feature type="transmembrane region" description="Helical" evidence="1">
    <location>
        <begin position="38"/>
        <end position="60"/>
    </location>
</feature>
<protein>
    <submittedName>
        <fullName evidence="2">Uncharacterized protein</fullName>
    </submittedName>
</protein>
<dbReference type="EMBL" id="SDWW01000007">
    <property type="protein sequence ID" value="RYV52226.1"/>
    <property type="molecule type" value="Genomic_DNA"/>
</dbReference>
<feature type="transmembrane region" description="Helical" evidence="1">
    <location>
        <begin position="7"/>
        <end position="26"/>
    </location>
</feature>
<accession>A0A4Q5N2E3</accession>
<dbReference type="RefSeq" id="WP_130101466.1">
    <property type="nucleotide sequence ID" value="NZ_SDWW01000007.1"/>
</dbReference>
<reference evidence="2 3" key="1">
    <citation type="submission" date="2019-01" db="EMBL/GenBank/DDBJ databases">
        <title>Novel species of Cellulomonas.</title>
        <authorList>
            <person name="Liu Q."/>
            <person name="Xin Y.-H."/>
        </authorList>
    </citation>
    <scope>NUCLEOTIDE SEQUENCE [LARGE SCALE GENOMIC DNA]</scope>
    <source>
        <strain evidence="2 3">HLT2-17</strain>
    </source>
</reference>
<keyword evidence="3" id="KW-1185">Reference proteome</keyword>
<comment type="caution">
    <text evidence="2">The sequence shown here is derived from an EMBL/GenBank/DDBJ whole genome shotgun (WGS) entry which is preliminary data.</text>
</comment>
<keyword evidence="1" id="KW-0812">Transmembrane</keyword>
<dbReference type="Proteomes" id="UP000293764">
    <property type="component" value="Unassembled WGS sequence"/>
</dbReference>
<dbReference type="AlphaFoldDB" id="A0A4Q5N2E3"/>
<proteinExistence type="predicted"/>
<evidence type="ECO:0000256" key="1">
    <source>
        <dbReference type="SAM" id="Phobius"/>
    </source>
</evidence>
<keyword evidence="1" id="KW-1133">Transmembrane helix</keyword>